<name>A0A7R9LPW8_9ACAR</name>
<reference evidence="12" key="1">
    <citation type="submission" date="2020-11" db="EMBL/GenBank/DDBJ databases">
        <authorList>
            <person name="Tran Van P."/>
        </authorList>
    </citation>
    <scope>NUCLEOTIDE SEQUENCE</scope>
</reference>
<dbReference type="CDD" id="cd00180">
    <property type="entry name" value="PKc"/>
    <property type="match status" value="1"/>
</dbReference>
<organism evidence="12">
    <name type="scientific">Oppiella nova</name>
    <dbReference type="NCBI Taxonomy" id="334625"/>
    <lineage>
        <taxon>Eukaryota</taxon>
        <taxon>Metazoa</taxon>
        <taxon>Ecdysozoa</taxon>
        <taxon>Arthropoda</taxon>
        <taxon>Chelicerata</taxon>
        <taxon>Arachnida</taxon>
        <taxon>Acari</taxon>
        <taxon>Acariformes</taxon>
        <taxon>Sarcoptiformes</taxon>
        <taxon>Oribatida</taxon>
        <taxon>Brachypylina</taxon>
        <taxon>Oppioidea</taxon>
        <taxon>Oppiidae</taxon>
        <taxon>Oppiella</taxon>
    </lineage>
</organism>
<dbReference type="GO" id="GO:0005634">
    <property type="term" value="C:nucleus"/>
    <property type="evidence" value="ECO:0007669"/>
    <property type="project" value="TreeGrafter"/>
</dbReference>
<evidence type="ECO:0000256" key="2">
    <source>
        <dbReference type="ARBA" id="ARBA00022527"/>
    </source>
</evidence>
<evidence type="ECO:0000259" key="11">
    <source>
        <dbReference type="PROSITE" id="PS50011"/>
    </source>
</evidence>
<accession>A0A7R9LPW8</accession>
<evidence type="ECO:0000256" key="9">
    <source>
        <dbReference type="ARBA" id="ARBA00048659"/>
    </source>
</evidence>
<evidence type="ECO:0000256" key="10">
    <source>
        <dbReference type="ARBA" id="ARBA00048977"/>
    </source>
</evidence>
<keyword evidence="2" id="KW-0723">Serine/threonine-protein kinase</keyword>
<comment type="catalytic activity">
    <reaction evidence="10">
        <text>L-seryl-[protein] + ATP = O-phospho-L-seryl-[protein] + ADP + H(+)</text>
        <dbReference type="Rhea" id="RHEA:17989"/>
        <dbReference type="Rhea" id="RHEA-COMP:9863"/>
        <dbReference type="Rhea" id="RHEA-COMP:11604"/>
        <dbReference type="ChEBI" id="CHEBI:15378"/>
        <dbReference type="ChEBI" id="CHEBI:29999"/>
        <dbReference type="ChEBI" id="CHEBI:30616"/>
        <dbReference type="ChEBI" id="CHEBI:83421"/>
        <dbReference type="ChEBI" id="CHEBI:456216"/>
        <dbReference type="EC" id="2.7.11.1"/>
    </reaction>
    <physiologicalReaction direction="left-to-right" evidence="10">
        <dbReference type="Rhea" id="RHEA:17990"/>
    </physiologicalReaction>
</comment>
<dbReference type="SUPFAM" id="SSF56112">
    <property type="entry name" value="Protein kinase-like (PK-like)"/>
    <property type="match status" value="1"/>
</dbReference>
<keyword evidence="13" id="KW-1185">Reference proteome</keyword>
<keyword evidence="7" id="KW-0652">Protein synthesis inhibitor</keyword>
<comment type="catalytic activity">
    <reaction evidence="9">
        <text>L-threonyl-[protein] + ATP = O-phospho-L-threonyl-[protein] + ADP + H(+)</text>
        <dbReference type="Rhea" id="RHEA:46608"/>
        <dbReference type="Rhea" id="RHEA-COMP:11060"/>
        <dbReference type="Rhea" id="RHEA-COMP:11605"/>
        <dbReference type="ChEBI" id="CHEBI:15378"/>
        <dbReference type="ChEBI" id="CHEBI:30013"/>
        <dbReference type="ChEBI" id="CHEBI:30616"/>
        <dbReference type="ChEBI" id="CHEBI:61977"/>
        <dbReference type="ChEBI" id="CHEBI:456216"/>
        <dbReference type="EC" id="2.7.11.1"/>
    </reaction>
    <physiologicalReaction direction="left-to-right" evidence="9">
        <dbReference type="Rhea" id="RHEA:46609"/>
    </physiologicalReaction>
</comment>
<evidence type="ECO:0000256" key="6">
    <source>
        <dbReference type="ARBA" id="ARBA00022840"/>
    </source>
</evidence>
<comment type="similarity">
    <text evidence="8">Belongs to the protein kinase superfamily. Ser/Thr protein kinase family. GCN2 subfamily.</text>
</comment>
<dbReference type="EC" id="2.7.11.1" evidence="1"/>
<dbReference type="PANTHER" id="PTHR11042">
    <property type="entry name" value="EUKARYOTIC TRANSLATION INITIATION FACTOR 2-ALPHA KINASE EIF2-ALPHA KINASE -RELATED"/>
    <property type="match status" value="1"/>
</dbReference>
<sequence>MKLLSICVETPTHELRVRGRLPKDESDSKVVFKIITEMIAEFDNLLKVKSEYVVKCMGSWVTSDHYYIQMELCSNSLQNILRLKPQVFGRQPEEPMNSIEFYISCHVFKEILECVQYLHQFYRPIIHRDLKPNNILVARDVKDSRYFKLGGFVHNWGFYTMTGRDMGAPEYQAPEVTNDIRYDHRVDIYSLSKIGEKIFDFNLNNESPQSYSSDNEELNKCVIKLREVLVSMALYPNWEDRPECKDVLKTYHEWVVSLRIQT</sequence>
<dbReference type="PROSITE" id="PS50011">
    <property type="entry name" value="PROTEIN_KINASE_DOM"/>
    <property type="match status" value="1"/>
</dbReference>
<dbReference type="Proteomes" id="UP000728032">
    <property type="component" value="Unassembled WGS sequence"/>
</dbReference>
<dbReference type="OrthoDB" id="6513976at2759"/>
<dbReference type="EMBL" id="CAJPVJ010002125">
    <property type="protein sequence ID" value="CAG2165808.1"/>
    <property type="molecule type" value="Genomic_DNA"/>
</dbReference>
<dbReference type="SMART" id="SM00220">
    <property type="entry name" value="S_TKc"/>
    <property type="match status" value="1"/>
</dbReference>
<keyword evidence="6" id="KW-0067">ATP-binding</keyword>
<evidence type="ECO:0000256" key="5">
    <source>
        <dbReference type="ARBA" id="ARBA00022777"/>
    </source>
</evidence>
<evidence type="ECO:0000256" key="8">
    <source>
        <dbReference type="ARBA" id="ARBA00037982"/>
    </source>
</evidence>
<evidence type="ECO:0000256" key="7">
    <source>
        <dbReference type="ARBA" id="ARBA00023193"/>
    </source>
</evidence>
<gene>
    <name evidence="12" type="ORF">ONB1V03_LOCUS5346</name>
</gene>
<dbReference type="GO" id="GO:0004694">
    <property type="term" value="F:eukaryotic translation initiation factor 2alpha kinase activity"/>
    <property type="evidence" value="ECO:0007669"/>
    <property type="project" value="TreeGrafter"/>
</dbReference>
<evidence type="ECO:0000313" key="13">
    <source>
        <dbReference type="Proteomes" id="UP000728032"/>
    </source>
</evidence>
<evidence type="ECO:0000256" key="3">
    <source>
        <dbReference type="ARBA" id="ARBA00022679"/>
    </source>
</evidence>
<dbReference type="GO" id="GO:0005524">
    <property type="term" value="F:ATP binding"/>
    <property type="evidence" value="ECO:0007669"/>
    <property type="project" value="UniProtKB-KW"/>
</dbReference>
<keyword evidence="3" id="KW-0808">Transferase</keyword>
<dbReference type="AlphaFoldDB" id="A0A7R9LPW8"/>
<dbReference type="InterPro" id="IPR008271">
    <property type="entry name" value="Ser/Thr_kinase_AS"/>
</dbReference>
<dbReference type="GO" id="GO:0005737">
    <property type="term" value="C:cytoplasm"/>
    <property type="evidence" value="ECO:0007669"/>
    <property type="project" value="TreeGrafter"/>
</dbReference>
<dbReference type="PROSITE" id="PS00108">
    <property type="entry name" value="PROTEIN_KINASE_ST"/>
    <property type="match status" value="1"/>
</dbReference>
<evidence type="ECO:0000256" key="4">
    <source>
        <dbReference type="ARBA" id="ARBA00022741"/>
    </source>
</evidence>
<dbReference type="Gene3D" id="1.10.510.10">
    <property type="entry name" value="Transferase(Phosphotransferase) domain 1"/>
    <property type="match status" value="1"/>
</dbReference>
<proteinExistence type="inferred from homology"/>
<dbReference type="GO" id="GO:0017148">
    <property type="term" value="P:negative regulation of translation"/>
    <property type="evidence" value="ECO:0007669"/>
    <property type="project" value="UniProtKB-KW"/>
</dbReference>
<keyword evidence="5" id="KW-0418">Kinase</keyword>
<dbReference type="Pfam" id="PF00069">
    <property type="entry name" value="Pkinase"/>
    <property type="match status" value="1"/>
</dbReference>
<dbReference type="PANTHER" id="PTHR11042:SF160">
    <property type="entry name" value="EUKARYOTIC TRANSLATION INITIATION FACTOR 2-ALPHA KINASE 1"/>
    <property type="match status" value="1"/>
</dbReference>
<dbReference type="InterPro" id="IPR000719">
    <property type="entry name" value="Prot_kinase_dom"/>
</dbReference>
<protein>
    <recommendedName>
        <fullName evidence="1">non-specific serine/threonine protein kinase</fullName>
        <ecNumber evidence="1">2.7.11.1</ecNumber>
    </recommendedName>
</protein>
<evidence type="ECO:0000313" key="12">
    <source>
        <dbReference type="EMBL" id="CAD7645703.1"/>
    </source>
</evidence>
<feature type="domain" description="Protein kinase" evidence="11">
    <location>
        <begin position="1"/>
        <end position="255"/>
    </location>
</feature>
<dbReference type="EMBL" id="OC916950">
    <property type="protein sequence ID" value="CAD7645703.1"/>
    <property type="molecule type" value="Genomic_DNA"/>
</dbReference>
<dbReference type="InterPro" id="IPR011009">
    <property type="entry name" value="Kinase-like_dom_sf"/>
</dbReference>
<keyword evidence="4" id="KW-0547">Nucleotide-binding</keyword>
<dbReference type="InterPro" id="IPR050339">
    <property type="entry name" value="CC_SR_Kinase"/>
</dbReference>
<evidence type="ECO:0000256" key="1">
    <source>
        <dbReference type="ARBA" id="ARBA00012513"/>
    </source>
</evidence>